<protein>
    <submittedName>
        <fullName evidence="3">Uncharacterized protein</fullName>
    </submittedName>
</protein>
<evidence type="ECO:0000313" key="3">
    <source>
        <dbReference type="EMBL" id="VVB06909.1"/>
    </source>
</evidence>
<feature type="region of interest" description="Disordered" evidence="2">
    <location>
        <begin position="1"/>
        <end position="27"/>
    </location>
</feature>
<evidence type="ECO:0000313" key="4">
    <source>
        <dbReference type="Proteomes" id="UP000489600"/>
    </source>
</evidence>
<name>A0A565BZZ2_9BRAS</name>
<feature type="coiled-coil region" evidence="1">
    <location>
        <begin position="63"/>
        <end position="90"/>
    </location>
</feature>
<feature type="compositionally biased region" description="Basic and acidic residues" evidence="2">
    <location>
        <begin position="1"/>
        <end position="17"/>
    </location>
</feature>
<feature type="compositionally biased region" description="Polar residues" evidence="2">
    <location>
        <begin position="18"/>
        <end position="27"/>
    </location>
</feature>
<evidence type="ECO:0000256" key="1">
    <source>
        <dbReference type="SAM" id="Coils"/>
    </source>
</evidence>
<feature type="region of interest" description="Disordered" evidence="2">
    <location>
        <begin position="42"/>
        <end position="63"/>
    </location>
</feature>
<evidence type="ECO:0000256" key="2">
    <source>
        <dbReference type="SAM" id="MobiDB-lite"/>
    </source>
</evidence>
<keyword evidence="4" id="KW-1185">Reference proteome</keyword>
<keyword evidence="1" id="KW-0175">Coiled coil</keyword>
<dbReference type="AlphaFoldDB" id="A0A565BZZ2"/>
<reference evidence="3" key="1">
    <citation type="submission" date="2019-07" db="EMBL/GenBank/DDBJ databases">
        <authorList>
            <person name="Dittberner H."/>
        </authorList>
    </citation>
    <scope>NUCLEOTIDE SEQUENCE [LARGE SCALE GENOMIC DNA]</scope>
</reference>
<sequence>MGFKKKLMEQSKKKEENMGNTSASAVGTVNRIDLEKKKIIQQEKRHMEEPSHSAADKFSETNKMDKEEMMRTLKLKYDEAKKQLLILERLIPKILNSERKKTLHQYVDLMNKSMELRGRVIGKYEEEDFPRLLDSLKNLKSTFLDRISDENKMITKDKRKK</sequence>
<dbReference type="EMBL" id="CABITT030000006">
    <property type="protein sequence ID" value="VVB06909.1"/>
    <property type="molecule type" value="Genomic_DNA"/>
</dbReference>
<dbReference type="Proteomes" id="UP000489600">
    <property type="component" value="Unassembled WGS sequence"/>
</dbReference>
<gene>
    <name evidence="3" type="ORF">ANE_LOCUS17353</name>
</gene>
<organism evidence="3 4">
    <name type="scientific">Arabis nemorensis</name>
    <dbReference type="NCBI Taxonomy" id="586526"/>
    <lineage>
        <taxon>Eukaryota</taxon>
        <taxon>Viridiplantae</taxon>
        <taxon>Streptophyta</taxon>
        <taxon>Embryophyta</taxon>
        <taxon>Tracheophyta</taxon>
        <taxon>Spermatophyta</taxon>
        <taxon>Magnoliopsida</taxon>
        <taxon>eudicotyledons</taxon>
        <taxon>Gunneridae</taxon>
        <taxon>Pentapetalae</taxon>
        <taxon>rosids</taxon>
        <taxon>malvids</taxon>
        <taxon>Brassicales</taxon>
        <taxon>Brassicaceae</taxon>
        <taxon>Arabideae</taxon>
        <taxon>Arabis</taxon>
    </lineage>
</organism>
<accession>A0A565BZZ2</accession>
<comment type="caution">
    <text evidence="3">The sequence shown here is derived from an EMBL/GenBank/DDBJ whole genome shotgun (WGS) entry which is preliminary data.</text>
</comment>
<proteinExistence type="predicted"/>